<accession>A0A0B6AL19</accession>
<dbReference type="GO" id="GO:0016627">
    <property type="term" value="F:oxidoreductase activity, acting on the CH-CH group of donors"/>
    <property type="evidence" value="ECO:0007669"/>
    <property type="project" value="UniProtKB-ARBA"/>
</dbReference>
<dbReference type="GO" id="GO:0016117">
    <property type="term" value="P:carotenoid biosynthetic process"/>
    <property type="evidence" value="ECO:0007669"/>
    <property type="project" value="UniProtKB-KW"/>
</dbReference>
<evidence type="ECO:0000313" key="8">
    <source>
        <dbReference type="Proteomes" id="UP000031829"/>
    </source>
</evidence>
<evidence type="ECO:0000256" key="3">
    <source>
        <dbReference type="ARBA" id="ARBA00023002"/>
    </source>
</evidence>
<evidence type="ECO:0000256" key="1">
    <source>
        <dbReference type="ARBA" id="ARBA00004829"/>
    </source>
</evidence>
<dbReference type="KEGG" id="bmeg:BG04_2946"/>
<evidence type="ECO:0000259" key="6">
    <source>
        <dbReference type="Pfam" id="PF01593"/>
    </source>
</evidence>
<evidence type="ECO:0000256" key="4">
    <source>
        <dbReference type="ARBA" id="ARBA00038322"/>
    </source>
</evidence>
<dbReference type="Gene3D" id="3.50.50.60">
    <property type="entry name" value="FAD/NAD(P)-binding domain"/>
    <property type="match status" value="2"/>
</dbReference>
<proteinExistence type="inferred from homology"/>
<keyword evidence="3 5" id="KW-0560">Oxidoreductase</keyword>
<protein>
    <submittedName>
        <fullName evidence="7">Phytoene desaturase family protein</fullName>
    </submittedName>
</protein>
<dbReference type="SUPFAM" id="SSF51905">
    <property type="entry name" value="FAD/NAD(P)-binding domain"/>
    <property type="match status" value="1"/>
</dbReference>
<comment type="similarity">
    <text evidence="4">Belongs to the carotenoid/retinoid oxidoreductase family. CrtN subfamily.</text>
</comment>
<name>A0A0B6AL19_PRIM2</name>
<dbReference type="HOGENOM" id="CLU_019722_2_1_9"/>
<dbReference type="InterPro" id="IPR036188">
    <property type="entry name" value="FAD/NAD-bd_sf"/>
</dbReference>
<dbReference type="NCBIfam" id="TIGR02734">
    <property type="entry name" value="crtI_fam"/>
    <property type="match status" value="1"/>
</dbReference>
<dbReference type="AlphaFoldDB" id="A0A0B6AL19"/>
<evidence type="ECO:0000313" key="7">
    <source>
        <dbReference type="EMBL" id="AJI21757.1"/>
    </source>
</evidence>
<evidence type="ECO:0000256" key="2">
    <source>
        <dbReference type="ARBA" id="ARBA00022746"/>
    </source>
</evidence>
<dbReference type="PANTHER" id="PTHR43734:SF1">
    <property type="entry name" value="PHYTOENE DESATURASE"/>
    <property type="match status" value="1"/>
</dbReference>
<dbReference type="PROSITE" id="PS00982">
    <property type="entry name" value="PHYTOENE_DH"/>
    <property type="match status" value="1"/>
</dbReference>
<dbReference type="EMBL" id="CP009920">
    <property type="protein sequence ID" value="AJI21757.1"/>
    <property type="molecule type" value="Genomic_DNA"/>
</dbReference>
<dbReference type="InterPro" id="IPR008150">
    <property type="entry name" value="Phytoene_DH_bac_CS"/>
</dbReference>
<dbReference type="InterPro" id="IPR014105">
    <property type="entry name" value="Carotenoid/retinoid_OxRdtase"/>
</dbReference>
<gene>
    <name evidence="7" type="primary">crtI</name>
    <name evidence="7" type="ORF">BG04_2946</name>
</gene>
<feature type="domain" description="Amine oxidase" evidence="6">
    <location>
        <begin position="13"/>
        <end position="452"/>
    </location>
</feature>
<comment type="pathway">
    <text evidence="1 5">Carotenoid biosynthesis.</text>
</comment>
<dbReference type="RefSeq" id="WP_029324694.1">
    <property type="nucleotide sequence ID" value="NZ_BCVB01000007.1"/>
</dbReference>
<dbReference type="GeneID" id="93641012"/>
<organism evidence="7 8">
    <name type="scientific">Priestia megaterium (strain ATCC 14581 / DSM 32 / CCUG 1817 / JCM 2506 / NBRC 15308 / NCIMB 9376 / NCTC 10342 / NRRL B-14308 / VKM B-512 / Ford 19)</name>
    <name type="common">Bacillus megaterium</name>
    <dbReference type="NCBI Taxonomy" id="1348623"/>
    <lineage>
        <taxon>Bacteria</taxon>
        <taxon>Bacillati</taxon>
        <taxon>Bacillota</taxon>
        <taxon>Bacilli</taxon>
        <taxon>Bacillales</taxon>
        <taxon>Bacillaceae</taxon>
        <taxon>Priestia</taxon>
    </lineage>
</organism>
<dbReference type="InterPro" id="IPR002937">
    <property type="entry name" value="Amino_oxidase"/>
</dbReference>
<reference evidence="7 8" key="1">
    <citation type="journal article" date="2015" name="Genome Announc.">
        <title>Complete genome sequences for 35 biothreat assay-relevant bacillus species.</title>
        <authorList>
            <person name="Johnson S.L."/>
            <person name="Daligault H.E."/>
            <person name="Davenport K.W."/>
            <person name="Jaissle J."/>
            <person name="Frey K.G."/>
            <person name="Ladner J.T."/>
            <person name="Broomall S.M."/>
            <person name="Bishop-Lilly K.A."/>
            <person name="Bruce D.C."/>
            <person name="Gibbons H.S."/>
            <person name="Coyne S.R."/>
            <person name="Lo C.C."/>
            <person name="Meincke L."/>
            <person name="Munk A.C."/>
            <person name="Koroleva G.I."/>
            <person name="Rosenzweig C.N."/>
            <person name="Palacios G.F."/>
            <person name="Redden C.L."/>
            <person name="Minogue T.D."/>
            <person name="Chain P.S."/>
        </authorList>
    </citation>
    <scope>NUCLEOTIDE SEQUENCE [LARGE SCALE GENOMIC DNA]</scope>
    <source>
        <strain evidence="8">ATCC 14581 / DSM 32 / JCM 2506 / NBRC 15308 / NCIMB 9376 / NCTC 10342 / NRRL B-14308 / VKM B-512</strain>
    </source>
</reference>
<sequence>MQKNVIVIGAGPGGLAAAMLLASHGYKVDVYEKQGYVGGRNSAIKMSGYTFDMGPTFLSMPQIFEELFQAANRNAHDYMDLKRLNLMYELIFDDAQIQMTDNHKKMKEEIERLYPGNGEGYERFMKDTEAKMAALLPLLQGEMDRFHHYLKPEAIRALPHLSLGKTLYDVLGKYFTDEKLKLAFTFQSKYLGMSPWECPGAFSILSFMEHAYGIFHPIGGVNQLSQAMAKVVEEHQGHIHLNQGVQKLWIENKRVKGIILENGERIGADDVIINGDFAHAMTNLIDEGTLKKYAVKKLEKKKYSCSTFMIYLGIDKQYKDLPHHTIVFAEDYKKNVEEITKTLALSEDPSIYIQNPGVTDPTLAPEGKSALYILAPVPNNFSGVNWDEKQKDFRDAVLKIVEKKTGFKDLESHIEVEKIISPKQWEEDVLVYKGATFNLGHQLTQMMVLRPHNKFEELENCWLVGGGTHPGSGLPTILESSRITTKLILKRDGQLLNEPFKTMKEMESAL</sequence>
<evidence type="ECO:0000256" key="5">
    <source>
        <dbReference type="RuleBase" id="RU362075"/>
    </source>
</evidence>
<dbReference type="PRINTS" id="PR00419">
    <property type="entry name" value="ADXRDTASE"/>
</dbReference>
<dbReference type="PANTHER" id="PTHR43734">
    <property type="entry name" value="PHYTOENE DESATURASE"/>
    <property type="match status" value="1"/>
</dbReference>
<dbReference type="Proteomes" id="UP000031829">
    <property type="component" value="Chromosome"/>
</dbReference>
<keyword evidence="2 5" id="KW-0125">Carotenoid biosynthesis</keyword>
<dbReference type="Pfam" id="PF01593">
    <property type="entry name" value="Amino_oxidase"/>
    <property type="match status" value="1"/>
</dbReference>